<dbReference type="RefSeq" id="WP_157298647.1">
    <property type="nucleotide sequence ID" value="NZ_BAAAZB010000005.1"/>
</dbReference>
<dbReference type="SUPFAM" id="SSF52540">
    <property type="entry name" value="P-loop containing nucleoside triphosphate hydrolases"/>
    <property type="match status" value="1"/>
</dbReference>
<dbReference type="Proteomes" id="UP000468388">
    <property type="component" value="Unassembled WGS sequence"/>
</dbReference>
<dbReference type="Pfam" id="PF20469">
    <property type="entry name" value="OLD-like_TOPRIM"/>
    <property type="match status" value="1"/>
</dbReference>
<evidence type="ECO:0000313" key="3">
    <source>
        <dbReference type="EMBL" id="MVT40009.1"/>
    </source>
</evidence>
<reference evidence="3 4" key="1">
    <citation type="submission" date="2019-12" db="EMBL/GenBank/DDBJ databases">
        <title>The draft genomic sequence of strain Chitinophaga oryziterrae JCM 16595.</title>
        <authorList>
            <person name="Zhang X."/>
        </authorList>
    </citation>
    <scope>NUCLEOTIDE SEQUENCE [LARGE SCALE GENOMIC DNA]</scope>
    <source>
        <strain evidence="3 4">JCM 16595</strain>
    </source>
</reference>
<organism evidence="3 4">
    <name type="scientific">Chitinophaga oryziterrae</name>
    <dbReference type="NCBI Taxonomy" id="1031224"/>
    <lineage>
        <taxon>Bacteria</taxon>
        <taxon>Pseudomonadati</taxon>
        <taxon>Bacteroidota</taxon>
        <taxon>Chitinophagia</taxon>
        <taxon>Chitinophagales</taxon>
        <taxon>Chitinophagaceae</taxon>
        <taxon>Chitinophaga</taxon>
    </lineage>
</organism>
<proteinExistence type="predicted"/>
<dbReference type="EMBL" id="WRXO01000001">
    <property type="protein sequence ID" value="MVT40009.1"/>
    <property type="molecule type" value="Genomic_DNA"/>
</dbReference>
<evidence type="ECO:0000259" key="1">
    <source>
        <dbReference type="Pfam" id="PF13175"/>
    </source>
</evidence>
<feature type="domain" description="Endonuclease GajA/Old nuclease/RecF-like AAA" evidence="1">
    <location>
        <begin position="5"/>
        <end position="349"/>
    </location>
</feature>
<dbReference type="PANTHER" id="PTHR43581">
    <property type="entry name" value="ATP/GTP PHOSPHATASE"/>
    <property type="match status" value="1"/>
</dbReference>
<dbReference type="InterPro" id="IPR027417">
    <property type="entry name" value="P-loop_NTPase"/>
</dbReference>
<accession>A0A6N8J6Z5</accession>
<evidence type="ECO:0000313" key="4">
    <source>
        <dbReference type="Proteomes" id="UP000468388"/>
    </source>
</evidence>
<name>A0A6N8J6Z5_9BACT</name>
<dbReference type="CDD" id="cd01026">
    <property type="entry name" value="TOPRIM_OLD"/>
    <property type="match status" value="1"/>
</dbReference>
<feature type="domain" description="OLD protein-like TOPRIM" evidence="2">
    <location>
        <begin position="397"/>
        <end position="461"/>
    </location>
</feature>
<evidence type="ECO:0000259" key="2">
    <source>
        <dbReference type="Pfam" id="PF20469"/>
    </source>
</evidence>
<gene>
    <name evidence="3" type="ORF">GO495_05405</name>
</gene>
<dbReference type="InterPro" id="IPR034139">
    <property type="entry name" value="TOPRIM_OLD"/>
</dbReference>
<sequence>MSILIDIVRISNFRSLKNIEVHLTPLTLLVGANNAGKTTFLKAINLALGIEKRFVSKEDFHISKEDVSNEAKKIRIDVRIIPVNENSERIKEFTDLWRDVEFGDLINIDRNDNQYVAFRTEVSYNIFKNDYEIKKYKIGDWKENVENWEKEEYLDPLKSSFQTLPLFFIDAQRDILGDLKDRSSYLGKLISKIEIDPKKIEELEKKIKSLNDDIVGNSEVLSHLRDRLKELSNTIPSGSTGIDITPLNKKIRDLNKGLNINFQDGENESFPLEYHGMGTRSWASLLAFKAYITWLADSFEKGKVSPYYPILALEEPEAHLHPNAQRHLYSQLIEIKGQKIITSHSPYIAGQCDLEEIRHFYKSNDLPQVSQFSIDGMFPEDLRKLRREVMHSRGELLFAKAVVLFEGETEEQSLPIFGKGYWAKHTFELGINFVGVGGAGNYLPFIRLCKTFNIPWYILSDGEPDPVKKVKSALSKIKISLDDSPSNLFVIPNSNDFEKYLIELGYQNEIKNGIIEIENAIYKNLVFNSEQEKTARAELLEKRKVEISAFSDLDILNYMSKNKTSISPIVTEIIVKLEDKNRRFPPILKSLFDKISADLKIEIDKANI</sequence>
<dbReference type="AlphaFoldDB" id="A0A6N8J6Z5"/>
<dbReference type="Pfam" id="PF13175">
    <property type="entry name" value="AAA_15"/>
    <property type="match status" value="1"/>
</dbReference>
<protein>
    <submittedName>
        <fullName evidence="3">AAA family ATPase</fullName>
    </submittedName>
</protein>
<dbReference type="Gene3D" id="3.40.50.300">
    <property type="entry name" value="P-loop containing nucleotide triphosphate hydrolases"/>
    <property type="match status" value="1"/>
</dbReference>
<dbReference type="InterPro" id="IPR051396">
    <property type="entry name" value="Bact_Antivir_Def_Nuclease"/>
</dbReference>
<dbReference type="InterPro" id="IPR041685">
    <property type="entry name" value="AAA_GajA/Old/RecF-like"/>
</dbReference>
<keyword evidence="4" id="KW-1185">Reference proteome</keyword>
<comment type="caution">
    <text evidence="3">The sequence shown here is derived from an EMBL/GenBank/DDBJ whole genome shotgun (WGS) entry which is preliminary data.</text>
</comment>
<dbReference type="PANTHER" id="PTHR43581:SF4">
    <property type="entry name" value="ATP_GTP PHOSPHATASE"/>
    <property type="match status" value="1"/>
</dbReference>
<dbReference type="OrthoDB" id="9792800at2"/>